<dbReference type="AlphaFoldDB" id="A0A067SNL2"/>
<evidence type="ECO:0000256" key="4">
    <source>
        <dbReference type="ARBA" id="ARBA00023125"/>
    </source>
</evidence>
<evidence type="ECO:0000256" key="7">
    <source>
        <dbReference type="ARBA" id="ARBA00062171"/>
    </source>
</evidence>
<dbReference type="InterPro" id="IPR036390">
    <property type="entry name" value="WH_DNA-bd_sf"/>
</dbReference>
<proteinExistence type="inferred from homology"/>
<keyword evidence="5" id="KW-0804">Transcription</keyword>
<dbReference type="Gene3D" id="1.10.10.10">
    <property type="entry name" value="Winged helix-like DNA-binding domain superfamily/Winged helix DNA-binding domain"/>
    <property type="match status" value="1"/>
</dbReference>
<dbReference type="STRING" id="685588.A0A067SNL2"/>
<evidence type="ECO:0000256" key="8">
    <source>
        <dbReference type="RuleBase" id="RU004020"/>
    </source>
</evidence>
<dbReference type="GO" id="GO:0043565">
    <property type="term" value="F:sequence-specific DNA binding"/>
    <property type="evidence" value="ECO:0007669"/>
    <property type="project" value="InterPro"/>
</dbReference>
<evidence type="ECO:0000256" key="9">
    <source>
        <dbReference type="SAM" id="MobiDB-lite"/>
    </source>
</evidence>
<gene>
    <name evidence="11" type="ORF">GALMADRAFT_77741</name>
</gene>
<evidence type="ECO:0000259" key="10">
    <source>
        <dbReference type="PROSITE" id="PS00434"/>
    </source>
</evidence>
<keyword evidence="12" id="KW-1185">Reference proteome</keyword>
<comment type="subunit">
    <text evidence="7">Homotrimer. Homotrimerization increases the affinity of HSF1 to DNA. Interacts with transcriptional coregulator SSA1 on chromatin.</text>
</comment>
<dbReference type="InterPro" id="IPR000232">
    <property type="entry name" value="HSF_DNA-bd"/>
</dbReference>
<sequence>MPAPSTHISKAARQVVPAFLQKLYEMVNDPNNAELIRWSDAGDSFFVLDHERFAHEVLGRWFKHRNFSSFVRQLNMYGFHKIPHLQQGVLKSDTDTEFWNFAHANFHRGQPDLLCLIQRKKQIPQPGEEGQILDVHSIVNGIAAIKRHQTTISTELNELKRSNQLLWQDAMAARTKHQKQQDTINRIVKFLAGVFGHHAAAAGPGGVAGGSPVSGAGHGKEADGDGLGVAPGTRRKMMLMIEDAKRDGPKKSMIEDLSEIPMDADEDVYELSLLTIPFSLFNTH</sequence>
<reference evidence="12" key="1">
    <citation type="journal article" date="2014" name="Proc. Natl. Acad. Sci. U.S.A.">
        <title>Extensive sampling of basidiomycete genomes demonstrates inadequacy of the white-rot/brown-rot paradigm for wood decay fungi.</title>
        <authorList>
            <person name="Riley R."/>
            <person name="Salamov A.A."/>
            <person name="Brown D.W."/>
            <person name="Nagy L.G."/>
            <person name="Floudas D."/>
            <person name="Held B.W."/>
            <person name="Levasseur A."/>
            <person name="Lombard V."/>
            <person name="Morin E."/>
            <person name="Otillar R."/>
            <person name="Lindquist E.A."/>
            <person name="Sun H."/>
            <person name="LaButti K.M."/>
            <person name="Schmutz J."/>
            <person name="Jabbour D."/>
            <person name="Luo H."/>
            <person name="Baker S.E."/>
            <person name="Pisabarro A.G."/>
            <person name="Walton J.D."/>
            <person name="Blanchette R.A."/>
            <person name="Henrissat B."/>
            <person name="Martin F."/>
            <person name="Cullen D."/>
            <person name="Hibbett D.S."/>
            <person name="Grigoriev I.V."/>
        </authorList>
    </citation>
    <scope>NUCLEOTIDE SEQUENCE [LARGE SCALE GENOMIC DNA]</scope>
    <source>
        <strain evidence="12">CBS 339.88</strain>
    </source>
</reference>
<evidence type="ECO:0000256" key="1">
    <source>
        <dbReference type="ARBA" id="ARBA00004123"/>
    </source>
</evidence>
<keyword evidence="3" id="KW-0805">Transcription regulation</keyword>
<comment type="subcellular location">
    <subcellularLocation>
        <location evidence="1">Nucleus</location>
    </subcellularLocation>
</comment>
<dbReference type="EMBL" id="KL142403">
    <property type="protein sequence ID" value="KDR69299.1"/>
    <property type="molecule type" value="Genomic_DNA"/>
</dbReference>
<evidence type="ECO:0000256" key="2">
    <source>
        <dbReference type="ARBA" id="ARBA00006403"/>
    </source>
</evidence>
<dbReference type="Proteomes" id="UP000027222">
    <property type="component" value="Unassembled WGS sequence"/>
</dbReference>
<dbReference type="InterPro" id="IPR036388">
    <property type="entry name" value="WH-like_DNA-bd_sf"/>
</dbReference>
<dbReference type="SUPFAM" id="SSF46785">
    <property type="entry name" value="Winged helix' DNA-binding domain"/>
    <property type="match status" value="1"/>
</dbReference>
<dbReference type="HOGENOM" id="CLU_030308_8_1_1"/>
<dbReference type="PRINTS" id="PR00056">
    <property type="entry name" value="HSFDOMAIN"/>
</dbReference>
<keyword evidence="6" id="KW-0539">Nucleus</keyword>
<name>A0A067SNL2_GALM3</name>
<dbReference type="PANTHER" id="PTHR10015:SF427">
    <property type="entry name" value="HEAT SHOCK FACTOR PROTEIN"/>
    <property type="match status" value="1"/>
</dbReference>
<evidence type="ECO:0000313" key="12">
    <source>
        <dbReference type="Proteomes" id="UP000027222"/>
    </source>
</evidence>
<evidence type="ECO:0000256" key="5">
    <source>
        <dbReference type="ARBA" id="ARBA00023163"/>
    </source>
</evidence>
<evidence type="ECO:0000256" key="6">
    <source>
        <dbReference type="ARBA" id="ARBA00023242"/>
    </source>
</evidence>
<dbReference type="OrthoDB" id="60033at2759"/>
<accession>A0A067SNL2</accession>
<comment type="similarity">
    <text evidence="2 8">Belongs to the HSF family.</text>
</comment>
<dbReference type="PANTHER" id="PTHR10015">
    <property type="entry name" value="HEAT SHOCK TRANSCRIPTION FACTOR"/>
    <property type="match status" value="1"/>
</dbReference>
<feature type="region of interest" description="Disordered" evidence="9">
    <location>
        <begin position="206"/>
        <end position="231"/>
    </location>
</feature>
<dbReference type="GO" id="GO:0003700">
    <property type="term" value="F:DNA-binding transcription factor activity"/>
    <property type="evidence" value="ECO:0007669"/>
    <property type="project" value="InterPro"/>
</dbReference>
<keyword evidence="4" id="KW-0238">DNA-binding</keyword>
<protein>
    <recommendedName>
        <fullName evidence="10">HSF-type DNA-binding domain-containing protein</fullName>
    </recommendedName>
</protein>
<organism evidence="11 12">
    <name type="scientific">Galerina marginata (strain CBS 339.88)</name>
    <dbReference type="NCBI Taxonomy" id="685588"/>
    <lineage>
        <taxon>Eukaryota</taxon>
        <taxon>Fungi</taxon>
        <taxon>Dikarya</taxon>
        <taxon>Basidiomycota</taxon>
        <taxon>Agaricomycotina</taxon>
        <taxon>Agaricomycetes</taxon>
        <taxon>Agaricomycetidae</taxon>
        <taxon>Agaricales</taxon>
        <taxon>Agaricineae</taxon>
        <taxon>Strophariaceae</taxon>
        <taxon>Galerina</taxon>
    </lineage>
</organism>
<evidence type="ECO:0000313" key="11">
    <source>
        <dbReference type="EMBL" id="KDR69299.1"/>
    </source>
</evidence>
<dbReference type="GO" id="GO:0005634">
    <property type="term" value="C:nucleus"/>
    <property type="evidence" value="ECO:0007669"/>
    <property type="project" value="UniProtKB-SubCell"/>
</dbReference>
<dbReference type="FunFam" id="1.10.10.10:FF:000027">
    <property type="entry name" value="Heat shock transcription factor 1"/>
    <property type="match status" value="1"/>
</dbReference>
<dbReference type="PROSITE" id="PS00434">
    <property type="entry name" value="HSF_DOMAIN"/>
    <property type="match status" value="1"/>
</dbReference>
<dbReference type="SMART" id="SM00415">
    <property type="entry name" value="HSF"/>
    <property type="match status" value="1"/>
</dbReference>
<dbReference type="Pfam" id="PF00447">
    <property type="entry name" value="HSF_DNA-bind"/>
    <property type="match status" value="1"/>
</dbReference>
<evidence type="ECO:0000256" key="3">
    <source>
        <dbReference type="ARBA" id="ARBA00023015"/>
    </source>
</evidence>
<feature type="domain" description="HSF-type DNA-binding" evidence="10">
    <location>
        <begin position="58"/>
        <end position="82"/>
    </location>
</feature>